<gene>
    <name evidence="3" type="ORF">JXQ802_LOCUS29972</name>
    <name evidence="2" type="ORF">PYM288_LOCUS18520</name>
</gene>
<reference evidence="2" key="1">
    <citation type="submission" date="2021-02" db="EMBL/GenBank/DDBJ databases">
        <authorList>
            <person name="Nowell W R."/>
        </authorList>
    </citation>
    <scope>NUCLEOTIDE SEQUENCE</scope>
</reference>
<comment type="caution">
    <text evidence="2">The sequence shown here is derived from an EMBL/GenBank/DDBJ whole genome shotgun (WGS) entry which is preliminary data.</text>
</comment>
<dbReference type="Proteomes" id="UP000663854">
    <property type="component" value="Unassembled WGS sequence"/>
</dbReference>
<evidence type="ECO:0000313" key="3">
    <source>
        <dbReference type="EMBL" id="CAF1310069.1"/>
    </source>
</evidence>
<dbReference type="EMBL" id="CAJNOH010000572">
    <property type="protein sequence ID" value="CAF1077991.1"/>
    <property type="molecule type" value="Genomic_DNA"/>
</dbReference>
<name>A0A814MEV1_9BILA</name>
<dbReference type="SUPFAM" id="SSF54001">
    <property type="entry name" value="Cysteine proteinases"/>
    <property type="match status" value="1"/>
</dbReference>
<proteinExistence type="predicted"/>
<dbReference type="InterPro" id="IPR038765">
    <property type="entry name" value="Papain-like_cys_pep_sf"/>
</dbReference>
<organism evidence="2 4">
    <name type="scientific">Rotaria sordida</name>
    <dbReference type="NCBI Taxonomy" id="392033"/>
    <lineage>
        <taxon>Eukaryota</taxon>
        <taxon>Metazoa</taxon>
        <taxon>Spiralia</taxon>
        <taxon>Gnathifera</taxon>
        <taxon>Rotifera</taxon>
        <taxon>Eurotatoria</taxon>
        <taxon>Bdelloidea</taxon>
        <taxon>Philodinida</taxon>
        <taxon>Philodinidae</taxon>
        <taxon>Rotaria</taxon>
    </lineage>
</organism>
<feature type="region of interest" description="Disordered" evidence="1">
    <location>
        <begin position="131"/>
        <end position="155"/>
    </location>
</feature>
<evidence type="ECO:0000313" key="4">
    <source>
        <dbReference type="Proteomes" id="UP000663854"/>
    </source>
</evidence>
<dbReference type="AlphaFoldDB" id="A0A814MEV1"/>
<dbReference type="EMBL" id="CAJNOL010001196">
    <property type="protein sequence ID" value="CAF1310069.1"/>
    <property type="molecule type" value="Genomic_DNA"/>
</dbReference>
<evidence type="ECO:0008006" key="6">
    <source>
        <dbReference type="Google" id="ProtNLM"/>
    </source>
</evidence>
<keyword evidence="5" id="KW-1185">Reference proteome</keyword>
<sequence>MIVVLNKINDEIYDQTHEIQKIILLNKRCLKNSVNYYLNHIDSYDNVQNCDPQFIVTQVTAQKNKIINSNDKYNNVKPTLDLLTARIIQSGTNEFNEHLNFLNVIVDLINLNKHKELYNYGDSLKHIYSKKQDQDVEQEPFKNPPDDTQEGPTAKQAKFNHIEEEIEQQNAVKSNQGQELKQEHVAKFSQEDSEQLPKLQLEPELKEEQSHTLLKEKLVLSYSPVIKPHGRQRGKESLVAYKKKDNINDKVQINKKRTYKQTSPDLKGYNVKRNKKLELIRDVYDKITWLTDFHIYLFFELLHKQFPNTNGLCGPVQIHLYTRSLANLIFVFNANNNHWVTISNLDSNNIWKVYDSLSYPKESVIKFFKGILPDEEKVLVSFESVQQ</sequence>
<evidence type="ECO:0000313" key="2">
    <source>
        <dbReference type="EMBL" id="CAF1077991.1"/>
    </source>
</evidence>
<evidence type="ECO:0000256" key="1">
    <source>
        <dbReference type="SAM" id="MobiDB-lite"/>
    </source>
</evidence>
<dbReference type="Proteomes" id="UP000663870">
    <property type="component" value="Unassembled WGS sequence"/>
</dbReference>
<accession>A0A814MEV1</accession>
<protein>
    <recommendedName>
        <fullName evidence="6">Ubiquitin-like protease family profile domain-containing protein</fullName>
    </recommendedName>
</protein>
<evidence type="ECO:0000313" key="5">
    <source>
        <dbReference type="Proteomes" id="UP000663870"/>
    </source>
</evidence>